<dbReference type="PROSITE" id="PS51750">
    <property type="entry name" value="BRO_N"/>
    <property type="match status" value="1"/>
</dbReference>
<evidence type="ECO:0000313" key="2">
    <source>
        <dbReference type="EMBL" id="KKK82347.1"/>
    </source>
</evidence>
<dbReference type="SMART" id="SM01040">
    <property type="entry name" value="Bro-N"/>
    <property type="match status" value="1"/>
</dbReference>
<protein>
    <recommendedName>
        <fullName evidence="1">Bro-N domain-containing protein</fullName>
    </recommendedName>
</protein>
<dbReference type="InterPro" id="IPR003497">
    <property type="entry name" value="BRO_N_domain"/>
</dbReference>
<proteinExistence type="predicted"/>
<sequence>MTEAESRNYEIIQKNFDGNEIDLIEREDDIWITAEALGVGLEYKNPRKDIMQLYYRHKDELEEYSSILNLSTEAGRRETTVFTEMGAYLLIMFSNQSKAKKFRKWVVKVVKEIRKEGFYIEKQLEVGSSEWIIQTLDAMKAMAIKQQEQEKRLKNLEEKDRYIFVIPRTKRKLQDEVHRIAIEHFNGDHSKVWNPLKAHFQVSRYEEFREEDAQTILKG</sequence>
<accession>A0A0F8YLW1</accession>
<reference evidence="2" key="1">
    <citation type="journal article" date="2015" name="Nature">
        <title>Complex archaea that bridge the gap between prokaryotes and eukaryotes.</title>
        <authorList>
            <person name="Spang A."/>
            <person name="Saw J.H."/>
            <person name="Jorgensen S.L."/>
            <person name="Zaremba-Niedzwiedzka K."/>
            <person name="Martijn J."/>
            <person name="Lind A.E."/>
            <person name="van Eijk R."/>
            <person name="Schleper C."/>
            <person name="Guy L."/>
            <person name="Ettema T.J."/>
        </authorList>
    </citation>
    <scope>NUCLEOTIDE SEQUENCE</scope>
</reference>
<organism evidence="2">
    <name type="scientific">marine sediment metagenome</name>
    <dbReference type="NCBI Taxonomy" id="412755"/>
    <lineage>
        <taxon>unclassified sequences</taxon>
        <taxon>metagenomes</taxon>
        <taxon>ecological metagenomes</taxon>
    </lineage>
</organism>
<evidence type="ECO:0000259" key="1">
    <source>
        <dbReference type="PROSITE" id="PS51750"/>
    </source>
</evidence>
<gene>
    <name evidence="2" type="ORF">LCGC14_2804290</name>
</gene>
<dbReference type="EMBL" id="LAZR01052715">
    <property type="protein sequence ID" value="KKK82347.1"/>
    <property type="molecule type" value="Genomic_DNA"/>
</dbReference>
<feature type="domain" description="Bro-N" evidence="1">
    <location>
        <begin position="1"/>
        <end position="117"/>
    </location>
</feature>
<comment type="caution">
    <text evidence="2">The sequence shown here is derived from an EMBL/GenBank/DDBJ whole genome shotgun (WGS) entry which is preliminary data.</text>
</comment>
<dbReference type="Pfam" id="PF02498">
    <property type="entry name" value="Bro-N"/>
    <property type="match status" value="1"/>
</dbReference>
<name>A0A0F8YLW1_9ZZZZ</name>
<dbReference type="AlphaFoldDB" id="A0A0F8YLW1"/>
<feature type="non-terminal residue" evidence="2">
    <location>
        <position position="219"/>
    </location>
</feature>